<name>A0A1W1WKY8_SULTA</name>
<sequence length="59" mass="6702">MQWPTEQELANAARDYGIQNRFLARKIAREALEEATRIATLAAFNILRQLINSQQDKGG</sequence>
<dbReference type="EMBL" id="FWWY01000001">
    <property type="protein sequence ID" value="SMC06895.1"/>
    <property type="molecule type" value="Genomic_DNA"/>
</dbReference>
<proteinExistence type="predicted"/>
<dbReference type="AlphaFoldDB" id="A0A1W1WKY8"/>
<gene>
    <name evidence="1" type="ORF">SAMN00768000_3084</name>
</gene>
<organism evidence="1 2">
    <name type="scientific">Sulfobacillus thermosulfidooxidans (strain DSM 9293 / VKM B-1269 / AT-1)</name>
    <dbReference type="NCBI Taxonomy" id="929705"/>
    <lineage>
        <taxon>Bacteria</taxon>
        <taxon>Bacillati</taxon>
        <taxon>Bacillota</taxon>
        <taxon>Clostridia</taxon>
        <taxon>Eubacteriales</taxon>
        <taxon>Clostridiales Family XVII. Incertae Sedis</taxon>
        <taxon>Sulfobacillus</taxon>
    </lineage>
</organism>
<accession>A0A1W1WKY8</accession>
<dbReference type="Proteomes" id="UP000192660">
    <property type="component" value="Unassembled WGS sequence"/>
</dbReference>
<protein>
    <submittedName>
        <fullName evidence="1">Uncharacterized protein</fullName>
    </submittedName>
</protein>
<dbReference type="RefSeq" id="WP_020373516.1">
    <property type="nucleotide sequence ID" value="NZ_FWWY01000001.1"/>
</dbReference>
<reference evidence="2" key="1">
    <citation type="submission" date="2017-04" db="EMBL/GenBank/DDBJ databases">
        <authorList>
            <person name="Varghese N."/>
            <person name="Submissions S."/>
        </authorList>
    </citation>
    <scope>NUCLEOTIDE SEQUENCE [LARGE SCALE GENOMIC DNA]</scope>
    <source>
        <strain evidence="2">DSM 9293</strain>
    </source>
</reference>
<evidence type="ECO:0000313" key="2">
    <source>
        <dbReference type="Proteomes" id="UP000192660"/>
    </source>
</evidence>
<evidence type="ECO:0000313" key="1">
    <source>
        <dbReference type="EMBL" id="SMC06895.1"/>
    </source>
</evidence>
<keyword evidence="2" id="KW-1185">Reference proteome</keyword>